<proteinExistence type="predicted"/>
<evidence type="ECO:0000313" key="1">
    <source>
        <dbReference type="EMBL" id="DAE06984.1"/>
    </source>
</evidence>
<protein>
    <submittedName>
        <fullName evidence="1">Uncharacterized protein</fullName>
    </submittedName>
</protein>
<organism evidence="1">
    <name type="scientific">Siphoviridae sp. ctL0q1</name>
    <dbReference type="NCBI Taxonomy" id="2825449"/>
    <lineage>
        <taxon>Viruses</taxon>
        <taxon>Duplodnaviria</taxon>
        <taxon>Heunggongvirae</taxon>
        <taxon>Uroviricota</taxon>
        <taxon>Caudoviricetes</taxon>
    </lineage>
</organism>
<accession>A0A8S5PJS1</accession>
<sequence>MVGDFILRENRNRFGGIVAEFDFYGPSGDPSTGSIIASKIASDFAFDDQCRKALEANGRYGA</sequence>
<dbReference type="EMBL" id="BK015443">
    <property type="protein sequence ID" value="DAE06984.1"/>
    <property type="molecule type" value="Genomic_DNA"/>
</dbReference>
<name>A0A8S5PJS1_9CAUD</name>
<reference evidence="1" key="1">
    <citation type="journal article" date="2021" name="Proc. Natl. Acad. Sci. U.S.A.">
        <title>A Catalog of Tens of Thousands of Viruses from Human Metagenomes Reveals Hidden Associations with Chronic Diseases.</title>
        <authorList>
            <person name="Tisza M.J."/>
            <person name="Buck C.B."/>
        </authorList>
    </citation>
    <scope>NUCLEOTIDE SEQUENCE</scope>
    <source>
        <strain evidence="1">CtL0q1</strain>
    </source>
</reference>